<sequence>MRHGYGVRVLEFWGKGEKKKERGQRLVLGLAFFRATRGWMAGWLAGGGCRAVIHCGREGERCVGGWVHGRTIKQNGLDLPFLTCVDVVDPGDEGADCGIRDQLLGSSLSRVLRKDSALLLLLRGGDGGKACRYASFLFRFFY</sequence>
<gene>
    <name evidence="1" type="ORF">BS50DRAFT_401547</name>
</gene>
<reference evidence="1 2" key="1">
    <citation type="journal article" date="2018" name="Front. Microbiol.">
        <title>Genome-Wide Analysis of Corynespora cassiicola Leaf Fall Disease Putative Effectors.</title>
        <authorList>
            <person name="Lopez D."/>
            <person name="Ribeiro S."/>
            <person name="Label P."/>
            <person name="Fumanal B."/>
            <person name="Venisse J.S."/>
            <person name="Kohler A."/>
            <person name="de Oliveira R.R."/>
            <person name="Labutti K."/>
            <person name="Lipzen A."/>
            <person name="Lail K."/>
            <person name="Bauer D."/>
            <person name="Ohm R.A."/>
            <person name="Barry K.W."/>
            <person name="Spatafora J."/>
            <person name="Grigoriev I.V."/>
            <person name="Martin F.M."/>
            <person name="Pujade-Renaud V."/>
        </authorList>
    </citation>
    <scope>NUCLEOTIDE SEQUENCE [LARGE SCALE GENOMIC DNA]</scope>
    <source>
        <strain evidence="1 2">Philippines</strain>
    </source>
</reference>
<dbReference type="EMBL" id="KZ678136">
    <property type="protein sequence ID" value="PSN65934.1"/>
    <property type="molecule type" value="Genomic_DNA"/>
</dbReference>
<accession>A0A2T2NKH2</accession>
<dbReference type="AlphaFoldDB" id="A0A2T2NKH2"/>
<protein>
    <submittedName>
        <fullName evidence="1">Uncharacterized protein</fullName>
    </submittedName>
</protein>
<dbReference type="Proteomes" id="UP000240883">
    <property type="component" value="Unassembled WGS sequence"/>
</dbReference>
<keyword evidence="2" id="KW-1185">Reference proteome</keyword>
<evidence type="ECO:0000313" key="2">
    <source>
        <dbReference type="Proteomes" id="UP000240883"/>
    </source>
</evidence>
<proteinExistence type="predicted"/>
<name>A0A2T2NKH2_CORCC</name>
<organism evidence="1 2">
    <name type="scientific">Corynespora cassiicola Philippines</name>
    <dbReference type="NCBI Taxonomy" id="1448308"/>
    <lineage>
        <taxon>Eukaryota</taxon>
        <taxon>Fungi</taxon>
        <taxon>Dikarya</taxon>
        <taxon>Ascomycota</taxon>
        <taxon>Pezizomycotina</taxon>
        <taxon>Dothideomycetes</taxon>
        <taxon>Pleosporomycetidae</taxon>
        <taxon>Pleosporales</taxon>
        <taxon>Corynesporascaceae</taxon>
        <taxon>Corynespora</taxon>
    </lineage>
</organism>
<evidence type="ECO:0000313" key="1">
    <source>
        <dbReference type="EMBL" id="PSN65934.1"/>
    </source>
</evidence>